<dbReference type="AlphaFoldDB" id="A0A1C6VH68"/>
<name>A0A1C6VH68_9ACTN</name>
<evidence type="ECO:0000313" key="2">
    <source>
        <dbReference type="Proteomes" id="UP000199696"/>
    </source>
</evidence>
<dbReference type="RefSeq" id="WP_167363581.1">
    <property type="nucleotide sequence ID" value="NZ_FMHY01000002.1"/>
</dbReference>
<dbReference type="InterPro" id="IPR021224">
    <property type="entry name" value="DUF2690"/>
</dbReference>
<dbReference type="Pfam" id="PF10901">
    <property type="entry name" value="DUF2690"/>
    <property type="match status" value="1"/>
</dbReference>
<proteinExistence type="predicted"/>
<sequence>MASPILERLDENMRVLSKLRVWRVAAVTSRRRLARVAAGLAAAVVAGMMAVPSPASAATVGCGSACDNKDPQTYVAMVDQAGYCYMDAKTVSTASYVELRYSPWCRTAWGRQTGSYGYLSGVLVRSYRTDGSLRATYDSQTSDGAWSRMANDKGLLAQACFYQYDSELDFMNDKKHVLYCTGKY</sequence>
<evidence type="ECO:0008006" key="3">
    <source>
        <dbReference type="Google" id="ProtNLM"/>
    </source>
</evidence>
<gene>
    <name evidence="1" type="ORF">GA0070604_5461</name>
</gene>
<organism evidence="1 2">
    <name type="scientific">Micromonospora eburnea</name>
    <dbReference type="NCBI Taxonomy" id="227316"/>
    <lineage>
        <taxon>Bacteria</taxon>
        <taxon>Bacillati</taxon>
        <taxon>Actinomycetota</taxon>
        <taxon>Actinomycetes</taxon>
        <taxon>Micromonosporales</taxon>
        <taxon>Micromonosporaceae</taxon>
        <taxon>Micromonospora</taxon>
    </lineage>
</organism>
<protein>
    <recommendedName>
        <fullName evidence="3">DUF2690 domain-containing protein</fullName>
    </recommendedName>
</protein>
<reference evidence="2" key="1">
    <citation type="submission" date="2016-06" db="EMBL/GenBank/DDBJ databases">
        <authorList>
            <person name="Varghese N."/>
            <person name="Submissions Spin"/>
        </authorList>
    </citation>
    <scope>NUCLEOTIDE SEQUENCE [LARGE SCALE GENOMIC DNA]</scope>
    <source>
        <strain evidence="2">DSM 44814</strain>
    </source>
</reference>
<dbReference type="PROSITE" id="PS51318">
    <property type="entry name" value="TAT"/>
    <property type="match status" value="1"/>
</dbReference>
<dbReference type="InterPro" id="IPR006311">
    <property type="entry name" value="TAT_signal"/>
</dbReference>
<dbReference type="Proteomes" id="UP000199696">
    <property type="component" value="Unassembled WGS sequence"/>
</dbReference>
<keyword evidence="2" id="KW-1185">Reference proteome</keyword>
<accession>A0A1C6VH68</accession>
<evidence type="ECO:0000313" key="1">
    <source>
        <dbReference type="EMBL" id="SCL65547.1"/>
    </source>
</evidence>
<dbReference type="EMBL" id="FMHY01000002">
    <property type="protein sequence ID" value="SCL65547.1"/>
    <property type="molecule type" value="Genomic_DNA"/>
</dbReference>